<evidence type="ECO:0000313" key="1">
    <source>
        <dbReference type="EMBL" id="AXA59314.1"/>
    </source>
</evidence>
<dbReference type="AlphaFoldDB" id="A0A2Z4Z7D3"/>
<organism evidence="1 2">
    <name type="scientific">Pseudomonas thivervalensis</name>
    <dbReference type="NCBI Taxonomy" id="86265"/>
    <lineage>
        <taxon>Bacteria</taxon>
        <taxon>Pseudomonadati</taxon>
        <taxon>Pseudomonadota</taxon>
        <taxon>Gammaproteobacteria</taxon>
        <taxon>Pseudomonadales</taxon>
        <taxon>Pseudomonadaceae</taxon>
        <taxon>Pseudomonas</taxon>
    </lineage>
</organism>
<name>A0A2Z4Z7D3_9PSED</name>
<keyword evidence="2" id="KW-1185">Reference proteome</keyword>
<dbReference type="Pfam" id="PF17164">
    <property type="entry name" value="DUF5122"/>
    <property type="match status" value="2"/>
</dbReference>
<dbReference type="RefSeq" id="WP_419242217.1">
    <property type="nucleotide sequence ID" value="NZ_CP183197.1"/>
</dbReference>
<protein>
    <recommendedName>
        <fullName evidence="3">Delta-60 repeat domain-containing protein</fullName>
    </recommendedName>
</protein>
<gene>
    <name evidence="1" type="ORF">CEQ51_04250</name>
</gene>
<dbReference type="KEGG" id="pthv:CE140_04940"/>
<dbReference type="InterPro" id="IPR013431">
    <property type="entry name" value="Delta_60_rpt"/>
</dbReference>
<sequence>MPWGQRSIPWIIRSLGRSMRGKGAATLVCRALGRRRENGALKGDWGVPEGCSYRPGNSWGGNPTIEFPGYQTQGSGMAIQPDHKILAIAPASGASGVAFGLTRLLPNGAFDSEFGTQGRVITDMRGMDMAKRVAIQPDGKIVVSGWVWGNEQGIVRYIA</sequence>
<reference evidence="2" key="1">
    <citation type="journal article" date="2021" name="Front. Microbiol.">
        <title>Genomic Analysis of the 1-Aminocyclopropane-1-Carboxylate Deaminase-Producing Pseudomonas thivervalensis SC5 Reveals Its Multifaceted Roles in Soil and in Beneficial Interactions With Plants.</title>
        <authorList>
            <person name="Nascimento F.X."/>
            <person name="Uron P."/>
            <person name="Glick B.R."/>
            <person name="Giachini A."/>
            <person name="Rossi M.J."/>
        </authorList>
    </citation>
    <scope>NUCLEOTIDE SEQUENCE [LARGE SCALE GENOMIC DNA]</scope>
    <source>
        <strain evidence="2">PLM3</strain>
    </source>
</reference>
<evidence type="ECO:0000313" key="2">
    <source>
        <dbReference type="Proteomes" id="UP000251666"/>
    </source>
</evidence>
<dbReference type="Gene3D" id="2.80.10.50">
    <property type="match status" value="1"/>
</dbReference>
<evidence type="ECO:0008006" key="3">
    <source>
        <dbReference type="Google" id="ProtNLM"/>
    </source>
</evidence>
<dbReference type="EMBL" id="CP022202">
    <property type="protein sequence ID" value="AXA59314.1"/>
    <property type="molecule type" value="Genomic_DNA"/>
</dbReference>
<proteinExistence type="predicted"/>
<accession>A0A2Z4Z7D3</accession>
<dbReference type="Proteomes" id="UP000251666">
    <property type="component" value="Chromosome"/>
</dbReference>